<evidence type="ECO:0000313" key="2">
    <source>
        <dbReference type="EMBL" id="SDS98537.1"/>
    </source>
</evidence>
<feature type="region of interest" description="Disordered" evidence="1">
    <location>
        <begin position="124"/>
        <end position="189"/>
    </location>
</feature>
<evidence type="ECO:0000256" key="1">
    <source>
        <dbReference type="SAM" id="MobiDB-lite"/>
    </source>
</evidence>
<dbReference type="Proteomes" id="UP000198859">
    <property type="component" value="Chromosome I"/>
</dbReference>
<dbReference type="EMBL" id="LT629757">
    <property type="protein sequence ID" value="SDS98537.1"/>
    <property type="molecule type" value="Genomic_DNA"/>
</dbReference>
<name>A0A1H1WMP2_9ACTN</name>
<dbReference type="OrthoDB" id="9903209at2"/>
<proteinExistence type="predicted"/>
<dbReference type="RefSeq" id="WP_091731707.1">
    <property type="nucleotide sequence ID" value="NZ_LT629757.1"/>
</dbReference>
<dbReference type="AlphaFoldDB" id="A0A1H1WMP2"/>
<accession>A0A1H1WMP2</accession>
<keyword evidence="3" id="KW-1185">Reference proteome</keyword>
<feature type="compositionally biased region" description="Low complexity" evidence="1">
    <location>
        <begin position="155"/>
        <end position="179"/>
    </location>
</feature>
<evidence type="ECO:0008006" key="4">
    <source>
        <dbReference type="Google" id="ProtNLM"/>
    </source>
</evidence>
<sequence>MSGEINVLIEEIEAIAQQTRGYIRTDAEQGATTFANATLGADAFAGIPPGLEFHAQQQAAHQVFVETINGVVADLEQFGETLAANAASHRAVDESNADTLTAMEARQADEQAAAAAMAQVNEQYPASGDDSYQAEQAYDEERQDNEALDVEVEQDAGGATTDSGAGAPETPSAPAAPTGDDTPDGAYSG</sequence>
<dbReference type="STRING" id="642780.SAMN04488570_3213"/>
<feature type="compositionally biased region" description="Acidic residues" evidence="1">
    <location>
        <begin position="137"/>
        <end position="154"/>
    </location>
</feature>
<gene>
    <name evidence="2" type="ORF">SAMN04488570_3213</name>
</gene>
<organism evidence="2 3">
    <name type="scientific">Nocardioides scoriae</name>
    <dbReference type="NCBI Taxonomy" id="642780"/>
    <lineage>
        <taxon>Bacteria</taxon>
        <taxon>Bacillati</taxon>
        <taxon>Actinomycetota</taxon>
        <taxon>Actinomycetes</taxon>
        <taxon>Propionibacteriales</taxon>
        <taxon>Nocardioidaceae</taxon>
        <taxon>Nocardioides</taxon>
    </lineage>
</organism>
<protein>
    <recommendedName>
        <fullName evidence="4">Excreted virulence factor EspC, type VII ESX diderm</fullName>
    </recommendedName>
</protein>
<reference evidence="3" key="1">
    <citation type="submission" date="2016-10" db="EMBL/GenBank/DDBJ databases">
        <authorList>
            <person name="Varghese N."/>
            <person name="Submissions S."/>
        </authorList>
    </citation>
    <scope>NUCLEOTIDE SEQUENCE [LARGE SCALE GENOMIC DNA]</scope>
    <source>
        <strain evidence="3">DSM 22127</strain>
    </source>
</reference>
<evidence type="ECO:0000313" key="3">
    <source>
        <dbReference type="Proteomes" id="UP000198859"/>
    </source>
</evidence>